<dbReference type="GO" id="GO:0008270">
    <property type="term" value="F:zinc ion binding"/>
    <property type="evidence" value="ECO:0007669"/>
    <property type="project" value="UniProtKB-KW"/>
</dbReference>
<evidence type="ECO:0000313" key="4">
    <source>
        <dbReference type="EnsemblMetazoa" id="MESCA004211-PA"/>
    </source>
</evidence>
<evidence type="ECO:0000259" key="3">
    <source>
        <dbReference type="PROSITE" id="PS50157"/>
    </source>
</evidence>
<evidence type="ECO:0000256" key="1">
    <source>
        <dbReference type="PROSITE-ProRule" id="PRU00042"/>
    </source>
</evidence>
<dbReference type="EnsemblMetazoa" id="MESCA004211-RA">
    <property type="protein sequence ID" value="MESCA004211-PA"/>
    <property type="gene ID" value="MESCA004211"/>
</dbReference>
<dbReference type="HOGENOM" id="CLU_2009659_0_0_1"/>
<feature type="domain" description="C2H2-type" evidence="3">
    <location>
        <begin position="54"/>
        <end position="81"/>
    </location>
</feature>
<dbReference type="InterPro" id="IPR036236">
    <property type="entry name" value="Znf_C2H2_sf"/>
</dbReference>
<feature type="region of interest" description="Disordered" evidence="2">
    <location>
        <begin position="1"/>
        <end position="21"/>
    </location>
</feature>
<dbReference type="AlphaFoldDB" id="T1GL25"/>
<dbReference type="SMART" id="SM00355">
    <property type="entry name" value="ZnF_C2H2"/>
    <property type="match status" value="2"/>
</dbReference>
<keyword evidence="5" id="KW-1185">Reference proteome</keyword>
<reference evidence="4" key="2">
    <citation type="submission" date="2015-06" db="UniProtKB">
        <authorList>
            <consortium name="EnsemblMetazoa"/>
        </authorList>
    </citation>
    <scope>IDENTIFICATION</scope>
</reference>
<keyword evidence="1" id="KW-0479">Metal-binding</keyword>
<dbReference type="EMBL" id="CAQQ02197389">
    <property type="status" value="NOT_ANNOTATED_CDS"/>
    <property type="molecule type" value="Genomic_DNA"/>
</dbReference>
<dbReference type="Proteomes" id="UP000015102">
    <property type="component" value="Unassembled WGS sequence"/>
</dbReference>
<name>T1GL25_MEGSC</name>
<evidence type="ECO:0000256" key="2">
    <source>
        <dbReference type="SAM" id="MobiDB-lite"/>
    </source>
</evidence>
<proteinExistence type="predicted"/>
<sequence length="124" mass="14202">SRQSRKERNEGRIAKERERERAHKRKININKFSSYTFFMSEDNAGACYLSTQEYSCEICGMAGLSDDLMREHTRTHHVEGSAQCPFCGFSGVVPAELLLHVNQAHLDYLTPENELMSFIDDQSP</sequence>
<protein>
    <recommendedName>
        <fullName evidence="3">C2H2-type domain-containing protein</fullName>
    </recommendedName>
</protein>
<accession>T1GL25</accession>
<dbReference type="InterPro" id="IPR013087">
    <property type="entry name" value="Znf_C2H2_type"/>
</dbReference>
<keyword evidence="1" id="KW-0863">Zinc-finger</keyword>
<organism evidence="4 5">
    <name type="scientific">Megaselia scalaris</name>
    <name type="common">Humpbacked fly</name>
    <name type="synonym">Phora scalaris</name>
    <dbReference type="NCBI Taxonomy" id="36166"/>
    <lineage>
        <taxon>Eukaryota</taxon>
        <taxon>Metazoa</taxon>
        <taxon>Ecdysozoa</taxon>
        <taxon>Arthropoda</taxon>
        <taxon>Hexapoda</taxon>
        <taxon>Insecta</taxon>
        <taxon>Pterygota</taxon>
        <taxon>Neoptera</taxon>
        <taxon>Endopterygota</taxon>
        <taxon>Diptera</taxon>
        <taxon>Brachycera</taxon>
        <taxon>Muscomorpha</taxon>
        <taxon>Platypezoidea</taxon>
        <taxon>Phoridae</taxon>
        <taxon>Megaseliini</taxon>
        <taxon>Megaselia</taxon>
    </lineage>
</organism>
<keyword evidence="1" id="KW-0862">Zinc</keyword>
<dbReference type="PROSITE" id="PS50157">
    <property type="entry name" value="ZINC_FINGER_C2H2_2"/>
    <property type="match status" value="1"/>
</dbReference>
<dbReference type="Gene3D" id="3.30.160.60">
    <property type="entry name" value="Classic Zinc Finger"/>
    <property type="match status" value="1"/>
</dbReference>
<dbReference type="SUPFAM" id="SSF57667">
    <property type="entry name" value="beta-beta-alpha zinc fingers"/>
    <property type="match status" value="1"/>
</dbReference>
<evidence type="ECO:0000313" key="5">
    <source>
        <dbReference type="Proteomes" id="UP000015102"/>
    </source>
</evidence>
<reference evidence="5" key="1">
    <citation type="submission" date="2013-02" db="EMBL/GenBank/DDBJ databases">
        <authorList>
            <person name="Hughes D."/>
        </authorList>
    </citation>
    <scope>NUCLEOTIDE SEQUENCE</scope>
    <source>
        <strain>Durham</strain>
        <strain evidence="5">NC isolate 2 -- Noor lab</strain>
    </source>
</reference>
<dbReference type="STRING" id="36166.T1GL25"/>